<evidence type="ECO:0000256" key="1">
    <source>
        <dbReference type="SAM" id="Phobius"/>
    </source>
</evidence>
<reference evidence="2 3" key="1">
    <citation type="journal article" date="2022" name="Evol. Bioinform. Online">
        <title>Draft Genome Sequence of Oceanobacillus jordanicus Strain GSFE11, a Halotolerant Plant Growth-Promoting Bacterial Endophyte Isolated From the Jordan Valley.</title>
        <authorList>
            <person name="Alhindi T."/>
            <person name="Albdaiwi R."/>
        </authorList>
    </citation>
    <scope>NUCLEOTIDE SEQUENCE [LARGE SCALE GENOMIC DNA]</scope>
    <source>
        <strain evidence="2 3">GSFE11</strain>
    </source>
</reference>
<evidence type="ECO:0000313" key="3">
    <source>
        <dbReference type="Proteomes" id="UP001199631"/>
    </source>
</evidence>
<dbReference type="EMBL" id="JAIFZM010000007">
    <property type="protein sequence ID" value="MCG3419477.1"/>
    <property type="molecule type" value="Genomic_DNA"/>
</dbReference>
<sequence length="265" mass="28938">MLVCTTCNHKQETGKFCGVCGSAVTPEGNPANVDHLTAKAQSAATMAPVNQPTDIKDGLQQYGSYFLSLLKNPSLAFQSGRKHFISGFVTLIIYAIAFSLSIYFLANSLTRSFMGGFGATESSLPFFELNFRLFFIIAISVVISLFSSFIMVKAAKNHIDFQTYVAQFGGLAVPFATLNVLAILFGLAGSIQLTIYTLGTSLILFLMFVPVIMVYEKATLVAKQGQRVYLSLATVILMSVLTYIVGRIMLADFISDVEDLLYYVL</sequence>
<feature type="transmembrane region" description="Helical" evidence="1">
    <location>
        <begin position="193"/>
        <end position="215"/>
    </location>
</feature>
<feature type="transmembrane region" description="Helical" evidence="1">
    <location>
        <begin position="84"/>
        <end position="106"/>
    </location>
</feature>
<keyword evidence="1" id="KW-0812">Transmembrane</keyword>
<feature type="transmembrane region" description="Helical" evidence="1">
    <location>
        <begin position="131"/>
        <end position="152"/>
    </location>
</feature>
<gene>
    <name evidence="2" type="ORF">K3T81_09955</name>
</gene>
<dbReference type="Proteomes" id="UP001199631">
    <property type="component" value="Unassembled WGS sequence"/>
</dbReference>
<comment type="caution">
    <text evidence="2">The sequence shown here is derived from an EMBL/GenBank/DDBJ whole genome shotgun (WGS) entry which is preliminary data.</text>
</comment>
<accession>A0AAW5B8A5</accession>
<feature type="transmembrane region" description="Helical" evidence="1">
    <location>
        <begin position="164"/>
        <end position="187"/>
    </location>
</feature>
<organism evidence="2 3">
    <name type="scientific">Oceanobacillus jordanicus</name>
    <dbReference type="NCBI Taxonomy" id="2867266"/>
    <lineage>
        <taxon>Bacteria</taxon>
        <taxon>Bacillati</taxon>
        <taxon>Bacillota</taxon>
        <taxon>Bacilli</taxon>
        <taxon>Bacillales</taxon>
        <taxon>Bacillaceae</taxon>
        <taxon>Oceanobacillus</taxon>
    </lineage>
</organism>
<keyword evidence="1" id="KW-1133">Transmembrane helix</keyword>
<keyword evidence="1" id="KW-0472">Membrane</keyword>
<evidence type="ECO:0008006" key="4">
    <source>
        <dbReference type="Google" id="ProtNLM"/>
    </source>
</evidence>
<name>A0AAW5B8A5_9BACI</name>
<protein>
    <recommendedName>
        <fullName evidence="4">Zinc ribbon domain-containing protein</fullName>
    </recommendedName>
</protein>
<keyword evidence="3" id="KW-1185">Reference proteome</keyword>
<evidence type="ECO:0000313" key="2">
    <source>
        <dbReference type="EMBL" id="MCG3419477.1"/>
    </source>
</evidence>
<dbReference type="RefSeq" id="WP_238019730.1">
    <property type="nucleotide sequence ID" value="NZ_JAIFZM010000007.1"/>
</dbReference>
<feature type="transmembrane region" description="Helical" evidence="1">
    <location>
        <begin position="227"/>
        <end position="250"/>
    </location>
</feature>
<proteinExistence type="predicted"/>
<dbReference type="AlphaFoldDB" id="A0AAW5B8A5"/>